<evidence type="ECO:0000313" key="3">
    <source>
        <dbReference type="Proteomes" id="UP000499080"/>
    </source>
</evidence>
<protein>
    <submittedName>
        <fullName evidence="2">Uncharacterized protein</fullName>
    </submittedName>
</protein>
<dbReference type="Proteomes" id="UP000499080">
    <property type="component" value="Unassembled WGS sequence"/>
</dbReference>
<dbReference type="AlphaFoldDB" id="A0A4Y2WAN1"/>
<evidence type="ECO:0000313" key="2">
    <source>
        <dbReference type="EMBL" id="GBO33961.1"/>
    </source>
</evidence>
<proteinExistence type="predicted"/>
<sequence length="98" mass="11130">MSLAARVGVFALQGPLLSSWQYFLLMVQITVATSLIEHLVSPRRLGRNIAYLVAVLWETLHFATLGRQARRIWHGISAGYELFCGRVLKCPSAYQQRR</sequence>
<dbReference type="EMBL" id="BGPR01057682">
    <property type="protein sequence ID" value="GBO33961.1"/>
    <property type="molecule type" value="Genomic_DNA"/>
</dbReference>
<feature type="transmembrane region" description="Helical" evidence="1">
    <location>
        <begin position="20"/>
        <end position="40"/>
    </location>
</feature>
<keyword evidence="1" id="KW-0812">Transmembrane</keyword>
<organism evidence="2 3">
    <name type="scientific">Araneus ventricosus</name>
    <name type="common">Orbweaver spider</name>
    <name type="synonym">Epeira ventricosa</name>
    <dbReference type="NCBI Taxonomy" id="182803"/>
    <lineage>
        <taxon>Eukaryota</taxon>
        <taxon>Metazoa</taxon>
        <taxon>Ecdysozoa</taxon>
        <taxon>Arthropoda</taxon>
        <taxon>Chelicerata</taxon>
        <taxon>Arachnida</taxon>
        <taxon>Araneae</taxon>
        <taxon>Araneomorphae</taxon>
        <taxon>Entelegynae</taxon>
        <taxon>Araneoidea</taxon>
        <taxon>Araneidae</taxon>
        <taxon>Araneus</taxon>
    </lineage>
</organism>
<evidence type="ECO:0000256" key="1">
    <source>
        <dbReference type="SAM" id="Phobius"/>
    </source>
</evidence>
<keyword evidence="3" id="KW-1185">Reference proteome</keyword>
<keyword evidence="1" id="KW-1133">Transmembrane helix</keyword>
<keyword evidence="1" id="KW-0472">Membrane</keyword>
<gene>
    <name evidence="2" type="ORF">AVEN_134451_1</name>
</gene>
<reference evidence="2 3" key="1">
    <citation type="journal article" date="2019" name="Sci. Rep.">
        <title>Orb-weaving spider Araneus ventricosus genome elucidates the spidroin gene catalogue.</title>
        <authorList>
            <person name="Kono N."/>
            <person name="Nakamura H."/>
            <person name="Ohtoshi R."/>
            <person name="Moran D.A.P."/>
            <person name="Shinohara A."/>
            <person name="Yoshida Y."/>
            <person name="Fujiwara M."/>
            <person name="Mori M."/>
            <person name="Tomita M."/>
            <person name="Arakawa K."/>
        </authorList>
    </citation>
    <scope>NUCLEOTIDE SEQUENCE [LARGE SCALE GENOMIC DNA]</scope>
</reference>
<name>A0A4Y2WAN1_ARAVE</name>
<comment type="caution">
    <text evidence="2">The sequence shown here is derived from an EMBL/GenBank/DDBJ whole genome shotgun (WGS) entry which is preliminary data.</text>
</comment>
<accession>A0A4Y2WAN1</accession>